<dbReference type="SMART" id="SM00054">
    <property type="entry name" value="EFh"/>
    <property type="match status" value="6"/>
</dbReference>
<keyword evidence="2" id="KW-0677">Repeat</keyword>
<keyword evidence="4" id="KW-0732">Signal</keyword>
<feature type="domain" description="EF-hand" evidence="5">
    <location>
        <begin position="155"/>
        <end position="190"/>
    </location>
</feature>
<dbReference type="PROSITE" id="PS50222">
    <property type="entry name" value="EF_HAND_2"/>
    <property type="match status" value="3"/>
</dbReference>
<dbReference type="PANTHER" id="PTHR10827">
    <property type="entry name" value="RETICULOCALBIN"/>
    <property type="match status" value="1"/>
</dbReference>
<evidence type="ECO:0000256" key="1">
    <source>
        <dbReference type="ARBA" id="ARBA00022723"/>
    </source>
</evidence>
<dbReference type="Proteomes" id="UP000035680">
    <property type="component" value="Unassembled WGS sequence"/>
</dbReference>
<keyword evidence="3" id="KW-0106">Calcium</keyword>
<dbReference type="InterPro" id="IPR011992">
    <property type="entry name" value="EF-hand-dom_pair"/>
</dbReference>
<keyword evidence="1" id="KW-0479">Metal-binding</keyword>
<dbReference type="Pfam" id="PF13202">
    <property type="entry name" value="EF-hand_5"/>
    <property type="match status" value="2"/>
</dbReference>
<accession>A0A0K0G196</accession>
<reference evidence="7" key="2">
    <citation type="submission" date="2015-08" db="UniProtKB">
        <authorList>
            <consortium name="WormBaseParasite"/>
        </authorList>
    </citation>
    <scope>IDENTIFICATION</scope>
</reference>
<dbReference type="PROSITE" id="PS00018">
    <property type="entry name" value="EF_HAND_1"/>
    <property type="match status" value="4"/>
</dbReference>
<dbReference type="Gene3D" id="1.10.238.10">
    <property type="entry name" value="EF-hand"/>
    <property type="match status" value="3"/>
</dbReference>
<evidence type="ECO:0000256" key="4">
    <source>
        <dbReference type="SAM" id="SignalP"/>
    </source>
</evidence>
<proteinExistence type="predicted"/>
<dbReference type="STRING" id="75913.A0A0K0G196"/>
<dbReference type="InterPro" id="IPR018247">
    <property type="entry name" value="EF_Hand_1_Ca_BS"/>
</dbReference>
<protein>
    <submittedName>
        <fullName evidence="7">EF hand</fullName>
    </submittedName>
</protein>
<feature type="domain" description="EF-hand" evidence="5">
    <location>
        <begin position="114"/>
        <end position="149"/>
    </location>
</feature>
<dbReference type="Pfam" id="PF13499">
    <property type="entry name" value="EF-hand_7"/>
    <property type="match status" value="2"/>
</dbReference>
<dbReference type="AlphaFoldDB" id="A0A0K0G196"/>
<keyword evidence="6" id="KW-1185">Reference proteome</keyword>
<evidence type="ECO:0000313" key="6">
    <source>
        <dbReference type="Proteomes" id="UP000035680"/>
    </source>
</evidence>
<feature type="chain" id="PRO_5005330371" evidence="4">
    <location>
        <begin position="18"/>
        <end position="234"/>
    </location>
</feature>
<name>A0A0K0G196_STRVS</name>
<dbReference type="GO" id="GO:0005509">
    <property type="term" value="F:calcium ion binding"/>
    <property type="evidence" value="ECO:0007669"/>
    <property type="project" value="InterPro"/>
</dbReference>
<dbReference type="WBParaSite" id="SVE_1848400.1">
    <property type="protein sequence ID" value="SVE_1848400.1"/>
    <property type="gene ID" value="SVE_1848400"/>
</dbReference>
<evidence type="ECO:0000259" key="5">
    <source>
        <dbReference type="PROSITE" id="PS50222"/>
    </source>
</evidence>
<feature type="domain" description="EF-hand" evidence="5">
    <location>
        <begin position="47"/>
        <end position="82"/>
    </location>
</feature>
<organism evidence="6 7">
    <name type="scientific">Strongyloides venezuelensis</name>
    <name type="common">Threadworm</name>
    <dbReference type="NCBI Taxonomy" id="75913"/>
    <lineage>
        <taxon>Eukaryota</taxon>
        <taxon>Metazoa</taxon>
        <taxon>Ecdysozoa</taxon>
        <taxon>Nematoda</taxon>
        <taxon>Chromadorea</taxon>
        <taxon>Rhabditida</taxon>
        <taxon>Tylenchina</taxon>
        <taxon>Panagrolaimomorpha</taxon>
        <taxon>Strongyloidoidea</taxon>
        <taxon>Strongyloididae</taxon>
        <taxon>Strongyloides</taxon>
    </lineage>
</organism>
<dbReference type="SUPFAM" id="SSF47473">
    <property type="entry name" value="EF-hand"/>
    <property type="match status" value="2"/>
</dbReference>
<evidence type="ECO:0000256" key="3">
    <source>
        <dbReference type="ARBA" id="ARBA00022837"/>
    </source>
</evidence>
<dbReference type="PANTHER" id="PTHR10827:SF98">
    <property type="entry name" value="45 KDA CALCIUM-BINDING PROTEIN"/>
    <property type="match status" value="1"/>
</dbReference>
<sequence length="234" mass="27031">MWKEVLIGFLAISTVASFNFEDVDTNKDGRIQYHEFLKLSESENGQQIRQNVNKYFHNYDINRDGTLSVEELVYLTSSLPQKHEDHIQKFFNMLDGNQDGFITLNEAKNNKENIASEIVSGLFQFADVNNDKMISFSEFSGVMENAAPRQDNDVEKIQQARRLMALIDQNSDRKLTIEEVHKYANQNGEVSFSEIENVFAKLDSNKDGWLVANELKNIENYMSTINKRINRMSL</sequence>
<feature type="signal peptide" evidence="4">
    <location>
        <begin position="1"/>
        <end position="17"/>
    </location>
</feature>
<evidence type="ECO:0000256" key="2">
    <source>
        <dbReference type="ARBA" id="ARBA00022737"/>
    </source>
</evidence>
<evidence type="ECO:0000313" key="7">
    <source>
        <dbReference type="WBParaSite" id="SVE_1848400.1"/>
    </source>
</evidence>
<dbReference type="InterPro" id="IPR002048">
    <property type="entry name" value="EF_hand_dom"/>
</dbReference>
<reference evidence="6" key="1">
    <citation type="submission" date="2014-07" db="EMBL/GenBank/DDBJ databases">
        <authorList>
            <person name="Martin A.A"/>
            <person name="De Silva N."/>
        </authorList>
    </citation>
    <scope>NUCLEOTIDE SEQUENCE</scope>
</reference>